<sequence length="56" mass="6385">MDRGEFVTDREQENGRLVLERSGIKTRLGCRVCWSKKKDDGQDLGKCLQMLVEAEG</sequence>
<proteinExistence type="predicted"/>
<evidence type="ECO:0000313" key="1">
    <source>
        <dbReference type="EMBL" id="CAI9586185.1"/>
    </source>
</evidence>
<dbReference type="Proteomes" id="UP001162483">
    <property type="component" value="Unassembled WGS sequence"/>
</dbReference>
<comment type="caution">
    <text evidence="1">The sequence shown here is derived from an EMBL/GenBank/DDBJ whole genome shotgun (WGS) entry which is preliminary data.</text>
</comment>
<dbReference type="EMBL" id="CATNWA010015727">
    <property type="protein sequence ID" value="CAI9586185.1"/>
    <property type="molecule type" value="Genomic_DNA"/>
</dbReference>
<reference evidence="1" key="1">
    <citation type="submission" date="2023-05" db="EMBL/GenBank/DDBJ databases">
        <authorList>
            <person name="Stuckert A."/>
        </authorList>
    </citation>
    <scope>NUCLEOTIDE SEQUENCE</scope>
</reference>
<keyword evidence="2" id="KW-1185">Reference proteome</keyword>
<name>A0ABN9EQA4_9NEOB</name>
<organism evidence="1 2">
    <name type="scientific">Staurois parvus</name>
    <dbReference type="NCBI Taxonomy" id="386267"/>
    <lineage>
        <taxon>Eukaryota</taxon>
        <taxon>Metazoa</taxon>
        <taxon>Chordata</taxon>
        <taxon>Craniata</taxon>
        <taxon>Vertebrata</taxon>
        <taxon>Euteleostomi</taxon>
        <taxon>Amphibia</taxon>
        <taxon>Batrachia</taxon>
        <taxon>Anura</taxon>
        <taxon>Neobatrachia</taxon>
        <taxon>Ranoidea</taxon>
        <taxon>Ranidae</taxon>
        <taxon>Staurois</taxon>
    </lineage>
</organism>
<gene>
    <name evidence="1" type="ORF">SPARVUS_LOCUS10332052</name>
</gene>
<evidence type="ECO:0000313" key="2">
    <source>
        <dbReference type="Proteomes" id="UP001162483"/>
    </source>
</evidence>
<accession>A0ABN9EQA4</accession>
<protein>
    <submittedName>
        <fullName evidence="1">Uncharacterized protein</fullName>
    </submittedName>
</protein>